<feature type="transmembrane region" description="Helical" evidence="1">
    <location>
        <begin position="131"/>
        <end position="150"/>
    </location>
</feature>
<dbReference type="STRING" id="1185766.SAMN05216224_10163"/>
<dbReference type="eggNOG" id="COG4331">
    <property type="taxonomic scope" value="Bacteria"/>
</dbReference>
<feature type="transmembrane region" description="Helical" evidence="1">
    <location>
        <begin position="83"/>
        <end position="101"/>
    </location>
</feature>
<dbReference type="InterPro" id="IPR021125">
    <property type="entry name" value="DUF2127"/>
</dbReference>
<sequence length="166" mass="18628">MSETTRLGRWLHWIFEASLLLKGLFAAAETLSGLALLGLPGNAVLRFAEWLTQRELTEDPHDAIATALLNAAQQFSIQTQSFYGFYFTSHGALKLVVVILLMRGVLWAYPAALALLSAFVVYQLYLWTHHHAISMLLLSALDILVIALTWREWHARFGLALRAPPK</sequence>
<accession>A0A074U3S5</accession>
<feature type="transmembrane region" description="Helical" evidence="1">
    <location>
        <begin position="106"/>
        <end position="125"/>
    </location>
</feature>
<proteinExistence type="predicted"/>
<dbReference type="EMBL" id="JHEH01000016">
    <property type="protein sequence ID" value="KEP69262.1"/>
    <property type="molecule type" value="Genomic_DNA"/>
</dbReference>
<name>A0A074U3S5_9RHOB</name>
<keyword evidence="1" id="KW-1133">Transmembrane helix</keyword>
<dbReference type="Pfam" id="PF09900">
    <property type="entry name" value="DUF2127"/>
    <property type="match status" value="1"/>
</dbReference>
<gene>
    <name evidence="2" type="ORF">DL1_05075</name>
</gene>
<keyword evidence="1" id="KW-0472">Membrane</keyword>
<organism evidence="2 3">
    <name type="scientific">Thioclava dalianensis</name>
    <dbReference type="NCBI Taxonomy" id="1185766"/>
    <lineage>
        <taxon>Bacteria</taxon>
        <taxon>Pseudomonadati</taxon>
        <taxon>Pseudomonadota</taxon>
        <taxon>Alphaproteobacteria</taxon>
        <taxon>Rhodobacterales</taxon>
        <taxon>Paracoccaceae</taxon>
        <taxon>Thioclava</taxon>
    </lineage>
</organism>
<keyword evidence="1" id="KW-0812">Transmembrane</keyword>
<keyword evidence="3" id="KW-1185">Reference proteome</keyword>
<dbReference type="Proteomes" id="UP000027725">
    <property type="component" value="Unassembled WGS sequence"/>
</dbReference>
<dbReference type="AlphaFoldDB" id="A0A074U3S5"/>
<evidence type="ECO:0000313" key="2">
    <source>
        <dbReference type="EMBL" id="KEP69262.1"/>
    </source>
</evidence>
<protein>
    <submittedName>
        <fullName evidence="2">Membrane protein</fullName>
    </submittedName>
</protein>
<evidence type="ECO:0000313" key="3">
    <source>
        <dbReference type="Proteomes" id="UP000027725"/>
    </source>
</evidence>
<reference evidence="2 3" key="1">
    <citation type="submission" date="2014-03" db="EMBL/GenBank/DDBJ databases">
        <title>The draft genome sequence of Thioclava dalianensis DLFJ1-1.</title>
        <authorList>
            <person name="Lai Q."/>
            <person name="Shao Z."/>
        </authorList>
    </citation>
    <scope>NUCLEOTIDE SEQUENCE [LARGE SCALE GENOMIC DNA]</scope>
    <source>
        <strain evidence="2 3">DLFJ1-1</strain>
    </source>
</reference>
<comment type="caution">
    <text evidence="2">The sequence shown here is derived from an EMBL/GenBank/DDBJ whole genome shotgun (WGS) entry which is preliminary data.</text>
</comment>
<evidence type="ECO:0000256" key="1">
    <source>
        <dbReference type="SAM" id="Phobius"/>
    </source>
</evidence>